<evidence type="ECO:0000259" key="2">
    <source>
        <dbReference type="PROSITE" id="PS51781"/>
    </source>
</evidence>
<gene>
    <name evidence="3" type="ORF">CX676_11335</name>
</gene>
<feature type="domain" description="SH3b" evidence="2">
    <location>
        <begin position="100"/>
        <end position="163"/>
    </location>
</feature>
<dbReference type="SMART" id="SM00287">
    <property type="entry name" value="SH3b"/>
    <property type="match status" value="1"/>
</dbReference>
<dbReference type="Proteomes" id="UP000234530">
    <property type="component" value="Chromosome"/>
</dbReference>
<dbReference type="EMBL" id="CP025430">
    <property type="protein sequence ID" value="AUH64684.1"/>
    <property type="molecule type" value="Genomic_DNA"/>
</dbReference>
<accession>A0A2H5EZG6</accession>
<dbReference type="Pfam" id="PF08239">
    <property type="entry name" value="SH3_3"/>
    <property type="match status" value="1"/>
</dbReference>
<feature type="region of interest" description="Disordered" evidence="1">
    <location>
        <begin position="57"/>
        <end position="86"/>
    </location>
</feature>
<protein>
    <recommendedName>
        <fullName evidence="2">SH3b domain-containing protein</fullName>
    </recommendedName>
</protein>
<dbReference type="AlphaFoldDB" id="A0A2H5EZG6"/>
<dbReference type="Gene3D" id="2.30.30.40">
    <property type="entry name" value="SH3 Domains"/>
    <property type="match status" value="1"/>
</dbReference>
<dbReference type="InterPro" id="IPR003646">
    <property type="entry name" value="SH3-like_bac-type"/>
</dbReference>
<dbReference type="RefSeq" id="WP_101752713.1">
    <property type="nucleotide sequence ID" value="NZ_CP025430.1"/>
</dbReference>
<proteinExistence type="predicted"/>
<keyword evidence="4" id="KW-1185">Reference proteome</keyword>
<organism evidence="3 4">
    <name type="scientific">Paracoccus zhejiangensis</name>
    <dbReference type="NCBI Taxonomy" id="1077935"/>
    <lineage>
        <taxon>Bacteria</taxon>
        <taxon>Pseudomonadati</taxon>
        <taxon>Pseudomonadota</taxon>
        <taxon>Alphaproteobacteria</taxon>
        <taxon>Rhodobacterales</taxon>
        <taxon>Paracoccaceae</taxon>
        <taxon>Paracoccus</taxon>
    </lineage>
</organism>
<evidence type="ECO:0000256" key="1">
    <source>
        <dbReference type="SAM" id="MobiDB-lite"/>
    </source>
</evidence>
<sequence>MIRLTILTLLGLFAVLALLGDRDPDRPFNPTTEEAAPAPEAAPVETVVEAAAPAVPADEVAQTPEQVQTFPGPPLRPSPEHAGEAETELAEAEALAAGGAEIMYVTGDRVNFRAGPSTNDRVIGAILRGSPVEILGQTEGWVQLRDAGGREGYMSLQFLSPERPN</sequence>
<evidence type="ECO:0000313" key="3">
    <source>
        <dbReference type="EMBL" id="AUH64684.1"/>
    </source>
</evidence>
<dbReference type="OrthoDB" id="7433551at2"/>
<dbReference type="PROSITE" id="PS51781">
    <property type="entry name" value="SH3B"/>
    <property type="match status" value="1"/>
</dbReference>
<reference evidence="3 4" key="1">
    <citation type="journal article" date="2013" name="Antonie Van Leeuwenhoek">
        <title>Paracoccus zhejiangensis sp. nov., isolated from activated sludge in wastewater-treatment system.</title>
        <authorList>
            <person name="Wu Z.G."/>
            <person name="Zhang D.F."/>
            <person name="Liu Y.L."/>
            <person name="Wang F."/>
            <person name="Jiang X."/>
            <person name="Li C."/>
            <person name="Li S.P."/>
            <person name="Hong Q."/>
            <person name="Li W.J."/>
        </authorList>
    </citation>
    <scope>NUCLEOTIDE SEQUENCE [LARGE SCALE GENOMIC DNA]</scope>
    <source>
        <strain evidence="3 4">J6</strain>
    </source>
</reference>
<dbReference type="KEGG" id="pzh:CX676_11335"/>
<name>A0A2H5EZG6_9RHOB</name>
<evidence type="ECO:0000313" key="4">
    <source>
        <dbReference type="Proteomes" id="UP000234530"/>
    </source>
</evidence>